<dbReference type="PANTHER" id="PTHR37507">
    <property type="entry name" value="SPORULATION PROTEIN YDCC"/>
    <property type="match status" value="1"/>
</dbReference>
<dbReference type="Gene3D" id="2.50.20.10">
    <property type="entry name" value="Lipoprotein localisation LolA/LolB/LppX"/>
    <property type="match status" value="1"/>
</dbReference>
<dbReference type="AlphaFoldDB" id="A0A1A8Z002"/>
<dbReference type="RefSeq" id="WP_091655807.1">
    <property type="nucleotide sequence ID" value="NZ_LT594323.1"/>
</dbReference>
<dbReference type="OrthoDB" id="4822274at2"/>
<feature type="compositionally biased region" description="Gly residues" evidence="1">
    <location>
        <begin position="314"/>
        <end position="327"/>
    </location>
</feature>
<feature type="region of interest" description="Disordered" evidence="1">
    <location>
        <begin position="133"/>
        <end position="158"/>
    </location>
</feature>
<dbReference type="InterPro" id="IPR052944">
    <property type="entry name" value="Sporulation_related"/>
</dbReference>
<feature type="region of interest" description="Disordered" evidence="1">
    <location>
        <begin position="258"/>
        <end position="284"/>
    </location>
</feature>
<evidence type="ECO:0000256" key="1">
    <source>
        <dbReference type="SAM" id="MobiDB-lite"/>
    </source>
</evidence>
<sequence>MSVLKNRAVLRWLVPVTAGVAVIGGGAAVGTFAATADPALPPRTAAQLLDDLRTSRLDGLSGTVVQRADLGLPPLANLAGMAGGEGGLAGLVSGTHTVRVWYAGPERQRLALLDTLGESDVLRNGRDVWTWSSRSNTGSHRTLPAGEAGMPTAPATPADAADRALAAIDPSTAVTVGRAATVAGRDVYELVLTPRDKDSLVHQVRIALDAKEHVPLRFEVLADGVDEPAFEVAFTQVDFRTPDADQFRFNPPPGVTMTEASTEAHGPAGKHRPDADKRPDGVRTVGTGWTTVLVARLDETGLTGADGTAREPGRGGPTAGTGRGGPAGADLAGMLTVLPKVSGDWGSGRLLSSKLFSVLLTDDGRVLAGLVSPERLYQVAKG</sequence>
<name>A0A1A8Z002_9ACTN</name>
<keyword evidence="2" id="KW-0812">Transmembrane</keyword>
<accession>A0A1A8Z002</accession>
<gene>
    <name evidence="4" type="ORF">GA0070611_0112</name>
</gene>
<dbReference type="SUPFAM" id="SSF89392">
    <property type="entry name" value="Prokaryotic lipoproteins and lipoprotein localization factors"/>
    <property type="match status" value="1"/>
</dbReference>
<dbReference type="InterPro" id="IPR029046">
    <property type="entry name" value="LolA/LolB/LppX"/>
</dbReference>
<dbReference type="Pfam" id="PF03888">
    <property type="entry name" value="MucB_RseB"/>
    <property type="match status" value="1"/>
</dbReference>
<keyword evidence="4" id="KW-0449">Lipoprotein</keyword>
<evidence type="ECO:0000313" key="5">
    <source>
        <dbReference type="Proteomes" id="UP000199385"/>
    </source>
</evidence>
<dbReference type="InterPro" id="IPR033434">
    <property type="entry name" value="MucB/RseB_N"/>
</dbReference>
<evidence type="ECO:0000259" key="3">
    <source>
        <dbReference type="Pfam" id="PF03888"/>
    </source>
</evidence>
<feature type="domain" description="MucB/RseB N-terminal" evidence="3">
    <location>
        <begin position="96"/>
        <end position="241"/>
    </location>
</feature>
<keyword evidence="2" id="KW-0472">Membrane</keyword>
<dbReference type="STRING" id="261654.GA0070611_0112"/>
<dbReference type="EMBL" id="LT594323">
    <property type="protein sequence ID" value="SBT37167.1"/>
    <property type="molecule type" value="Genomic_DNA"/>
</dbReference>
<dbReference type="PANTHER" id="PTHR37507:SF2">
    <property type="entry name" value="SPORULATION PROTEIN YDCC"/>
    <property type="match status" value="1"/>
</dbReference>
<feature type="region of interest" description="Disordered" evidence="1">
    <location>
        <begin position="301"/>
        <end position="327"/>
    </location>
</feature>
<dbReference type="Proteomes" id="UP000199385">
    <property type="component" value="Chromosome I"/>
</dbReference>
<reference evidence="5" key="1">
    <citation type="submission" date="2016-06" db="EMBL/GenBank/DDBJ databases">
        <authorList>
            <person name="Varghese N."/>
            <person name="Submissions Spin"/>
        </authorList>
    </citation>
    <scope>NUCLEOTIDE SEQUENCE [LARGE SCALE GENOMIC DNA]</scope>
    <source>
        <strain evidence="5">DSM 44815</strain>
    </source>
</reference>
<dbReference type="PATRIC" id="fig|261654.4.peg.109"/>
<feature type="compositionally biased region" description="Low complexity" evidence="1">
    <location>
        <begin position="144"/>
        <end position="158"/>
    </location>
</feature>
<feature type="compositionally biased region" description="Basic and acidic residues" evidence="1">
    <location>
        <begin position="271"/>
        <end position="281"/>
    </location>
</feature>
<keyword evidence="2" id="KW-1133">Transmembrane helix</keyword>
<evidence type="ECO:0000313" key="4">
    <source>
        <dbReference type="EMBL" id="SBT37167.1"/>
    </source>
</evidence>
<proteinExistence type="predicted"/>
<feature type="transmembrane region" description="Helical" evidence="2">
    <location>
        <begin position="12"/>
        <end position="34"/>
    </location>
</feature>
<keyword evidence="5" id="KW-1185">Reference proteome</keyword>
<evidence type="ECO:0000256" key="2">
    <source>
        <dbReference type="SAM" id="Phobius"/>
    </source>
</evidence>
<protein>
    <submittedName>
        <fullName evidence="4">Outer membrane lipoprotein-sorting protein</fullName>
    </submittedName>
</protein>
<organism evidence="4 5">
    <name type="scientific">Micromonospora auratinigra</name>
    <dbReference type="NCBI Taxonomy" id="261654"/>
    <lineage>
        <taxon>Bacteria</taxon>
        <taxon>Bacillati</taxon>
        <taxon>Actinomycetota</taxon>
        <taxon>Actinomycetes</taxon>
        <taxon>Micromonosporales</taxon>
        <taxon>Micromonosporaceae</taxon>
        <taxon>Micromonospora</taxon>
    </lineage>
</organism>